<comment type="caution">
    <text evidence="1">The sequence shown here is derived from an EMBL/GenBank/DDBJ whole genome shotgun (WGS) entry which is preliminary data.</text>
</comment>
<protein>
    <submittedName>
        <fullName evidence="1">Uncharacterized protein</fullName>
    </submittedName>
</protein>
<gene>
    <name evidence="1" type="ORF">AGOR_G00245310</name>
</gene>
<reference evidence="1" key="1">
    <citation type="submission" date="2021-01" db="EMBL/GenBank/DDBJ databases">
        <authorList>
            <person name="Zahm M."/>
            <person name="Roques C."/>
            <person name="Cabau C."/>
            <person name="Klopp C."/>
            <person name="Donnadieu C."/>
            <person name="Jouanno E."/>
            <person name="Lampietro C."/>
            <person name="Louis A."/>
            <person name="Herpin A."/>
            <person name="Echchiki A."/>
            <person name="Berthelot C."/>
            <person name="Parey E."/>
            <person name="Roest-Crollius H."/>
            <person name="Braasch I."/>
            <person name="Postlethwait J."/>
            <person name="Bobe J."/>
            <person name="Montfort J."/>
            <person name="Bouchez O."/>
            <person name="Begum T."/>
            <person name="Mejri S."/>
            <person name="Adams A."/>
            <person name="Chen W.-J."/>
            <person name="Guiguen Y."/>
        </authorList>
    </citation>
    <scope>NUCLEOTIDE SEQUENCE</scope>
    <source>
        <tissue evidence="1">Blood</tissue>
    </source>
</reference>
<accession>A0A8T3CDK6</accession>
<evidence type="ECO:0000313" key="2">
    <source>
        <dbReference type="Proteomes" id="UP000829720"/>
    </source>
</evidence>
<keyword evidence="2" id="KW-1185">Reference proteome</keyword>
<dbReference type="AlphaFoldDB" id="A0A8T3CDK6"/>
<name>A0A8T3CDK6_9TELE</name>
<evidence type="ECO:0000313" key="1">
    <source>
        <dbReference type="EMBL" id="KAI1881950.1"/>
    </source>
</evidence>
<sequence>MNHDGCICKWDDKERERKEVTSLYALHMVKTGSSSFKVCEKYNAEETAVPLFLGADVFSKTDIRTENHQRYHAKFAKKGLATKLVFSPEFRFHGLRVPTVSNSLWFYSIQGLFRVAFELYNKQEQLLVLETFQELWKSRINDDPLNEHYDLSVQLNVPHPDVIIKLHSREVPHRLRSQNISKTHLNLPEAVETPDTSLPDSMSTADHDYCGHAERDLAIQTDDLNPISQRLKGLDGVLRGLKCDVETEQQERILHLLDCVERALTQGLDEGALADTVLGLLRTQGRGPGKAGSVYSSPLLCAVGSWLGQQFHAANTCISQQVEGFKMRHIERITDLPPAEQLAGELFPEAMHVLLLNWMGLDQASALWKRQSEYPILLLILEFANHNLITGVAHVLYSSLICK</sequence>
<dbReference type="Proteomes" id="UP000829720">
    <property type="component" value="Unassembled WGS sequence"/>
</dbReference>
<proteinExistence type="predicted"/>
<dbReference type="EMBL" id="JAERUA010000025">
    <property type="protein sequence ID" value="KAI1881950.1"/>
    <property type="molecule type" value="Genomic_DNA"/>
</dbReference>
<organism evidence="1 2">
    <name type="scientific">Albula goreensis</name>
    <dbReference type="NCBI Taxonomy" id="1534307"/>
    <lineage>
        <taxon>Eukaryota</taxon>
        <taxon>Metazoa</taxon>
        <taxon>Chordata</taxon>
        <taxon>Craniata</taxon>
        <taxon>Vertebrata</taxon>
        <taxon>Euteleostomi</taxon>
        <taxon>Actinopterygii</taxon>
        <taxon>Neopterygii</taxon>
        <taxon>Teleostei</taxon>
        <taxon>Albuliformes</taxon>
        <taxon>Albulidae</taxon>
        <taxon>Albula</taxon>
    </lineage>
</organism>
<dbReference type="OrthoDB" id="10048622at2759"/>